<reference evidence="2 4" key="1">
    <citation type="submission" date="2012-06" db="EMBL/GenBank/DDBJ databases">
        <title>Draft genome sequence of Lactobacillus gigeriorum CRBIP 24.85T, isolated from chicken crop.</title>
        <authorList>
            <person name="Cousin S."/>
            <person name="Ma L."/>
            <person name="Creno S."/>
            <person name="Clermont D."/>
            <person name="Loux V."/>
            <person name="Bizet C."/>
            <person name="Bouchier C."/>
        </authorList>
    </citation>
    <scope>NUCLEOTIDE SEQUENCE [LARGE SCALE GENOMIC DNA]</scope>
    <source>
        <strain evidence="4">CRBIP 24.85T</strain>
        <strain evidence="2">Type strain: CRBIP 24.85</strain>
    </source>
</reference>
<evidence type="ECO:0000313" key="5">
    <source>
        <dbReference type="Proteomes" id="UP000051521"/>
    </source>
</evidence>
<dbReference type="InterPro" id="IPR012338">
    <property type="entry name" value="Beta-lactam/transpept-like"/>
</dbReference>
<dbReference type="OrthoDB" id="9803467at2"/>
<organism evidence="2 4">
    <name type="scientific">Lactobacillus gigeriorum DSM 23908 = CRBIP 24.85</name>
    <dbReference type="NCBI Taxonomy" id="1423751"/>
    <lineage>
        <taxon>Bacteria</taxon>
        <taxon>Bacillati</taxon>
        <taxon>Bacillota</taxon>
        <taxon>Bacilli</taxon>
        <taxon>Lactobacillales</taxon>
        <taxon>Lactobacillaceae</taxon>
        <taxon>Lactobacillus</taxon>
    </lineage>
</organism>
<dbReference type="AlphaFoldDB" id="I7LFW1"/>
<proteinExistence type="predicted"/>
<dbReference type="Gene3D" id="3.40.710.10">
    <property type="entry name" value="DD-peptidase/beta-lactamase superfamily"/>
    <property type="match status" value="1"/>
</dbReference>
<dbReference type="Pfam" id="PF00144">
    <property type="entry name" value="Beta-lactamase"/>
    <property type="match status" value="1"/>
</dbReference>
<sequence length="346" mass="39756">MNTEKLASLFDNFVAKNHLPKAILEIQNSKDNQQIEFKHGDITEDTPFALASVTKLWVSTIIMQLIDERELTYNSIVTDFLPIKKINGLHHFLNNDYTRKITVHDLLFHRTGLPNVFFEEPFKLATKIIEKDNSYDFEDMLLKVKKTEAHFLPGERQAYYADINFLLLGKIIEIVTKISLSENVEERIAEPLKLTRSYIPETELATIPPYYFEELGYLNRPKAIISSQAAGAGISTANDLMIFLKAFIQGKLFDKRHWDEIKDYLPLQADYAPVYYGGGHMKLHAGQHNLDEKLTFIGHSGLSGAFAFYCPELDLYLTGTTDNIKRSQLCIHLMYIMLLELEKENL</sequence>
<feature type="domain" description="Beta-lactamase-related" evidence="1">
    <location>
        <begin position="9"/>
        <end position="317"/>
    </location>
</feature>
<dbReference type="PANTHER" id="PTHR46825">
    <property type="entry name" value="D-ALANYL-D-ALANINE-CARBOXYPEPTIDASE/ENDOPEPTIDASE AMPH"/>
    <property type="match status" value="1"/>
</dbReference>
<evidence type="ECO:0000313" key="3">
    <source>
        <dbReference type="EMBL" id="KRN09991.1"/>
    </source>
</evidence>
<protein>
    <submittedName>
        <fullName evidence="2">G5K952 (Beta-lactamase)</fullName>
    </submittedName>
</protein>
<dbReference type="EMBL" id="CAKC01000045">
    <property type="protein sequence ID" value="CCI87018.1"/>
    <property type="molecule type" value="Genomic_DNA"/>
</dbReference>
<evidence type="ECO:0000313" key="2">
    <source>
        <dbReference type="EMBL" id="CCI87018.1"/>
    </source>
</evidence>
<dbReference type="Proteomes" id="UP000009326">
    <property type="component" value="Unassembled WGS sequence"/>
</dbReference>
<evidence type="ECO:0000313" key="4">
    <source>
        <dbReference type="Proteomes" id="UP000009326"/>
    </source>
</evidence>
<comment type="caution">
    <text evidence="2">The sequence shown here is derived from an EMBL/GenBank/DDBJ whole genome shotgun (WGS) entry which is preliminary data.</text>
</comment>
<dbReference type="InterPro" id="IPR001466">
    <property type="entry name" value="Beta-lactam-related"/>
</dbReference>
<dbReference type="RefSeq" id="WP_008473124.1">
    <property type="nucleotide sequence ID" value="NZ_AYZO01000036.1"/>
</dbReference>
<dbReference type="PANTHER" id="PTHR46825:SF9">
    <property type="entry name" value="BETA-LACTAMASE-RELATED DOMAIN-CONTAINING PROTEIN"/>
    <property type="match status" value="1"/>
</dbReference>
<gene>
    <name evidence="2" type="ORF">BN52_01955</name>
    <name evidence="3" type="ORF">FC38_GL001236</name>
</gene>
<accession>I7LFW1</accession>
<dbReference type="InterPro" id="IPR050491">
    <property type="entry name" value="AmpC-like"/>
</dbReference>
<dbReference type="SUPFAM" id="SSF56601">
    <property type="entry name" value="beta-lactamase/transpeptidase-like"/>
    <property type="match status" value="1"/>
</dbReference>
<keyword evidence="5" id="KW-1185">Reference proteome</keyword>
<evidence type="ECO:0000259" key="1">
    <source>
        <dbReference type="Pfam" id="PF00144"/>
    </source>
</evidence>
<dbReference type="Proteomes" id="UP000051521">
    <property type="component" value="Unassembled WGS sequence"/>
</dbReference>
<dbReference type="STRING" id="1423751.FC38_GL001236"/>
<reference evidence="3 5" key="2">
    <citation type="journal article" date="2015" name="Genome Announc.">
        <title>Expanding the biotechnology potential of lactobacilli through comparative genomics of 213 strains and associated genera.</title>
        <authorList>
            <person name="Sun Z."/>
            <person name="Harris H.M."/>
            <person name="McCann A."/>
            <person name="Guo C."/>
            <person name="Argimon S."/>
            <person name="Zhang W."/>
            <person name="Yang X."/>
            <person name="Jeffery I.B."/>
            <person name="Cooney J.C."/>
            <person name="Kagawa T.F."/>
            <person name="Liu W."/>
            <person name="Song Y."/>
            <person name="Salvetti E."/>
            <person name="Wrobel A."/>
            <person name="Rasinkangas P."/>
            <person name="Parkhill J."/>
            <person name="Rea M.C."/>
            <person name="O'Sullivan O."/>
            <person name="Ritari J."/>
            <person name="Douillard F.P."/>
            <person name="Paul Ross R."/>
            <person name="Yang R."/>
            <person name="Briner A.E."/>
            <person name="Felis G.E."/>
            <person name="de Vos W.M."/>
            <person name="Barrangou R."/>
            <person name="Klaenhammer T.R."/>
            <person name="Caufield P.W."/>
            <person name="Cui Y."/>
            <person name="Zhang H."/>
            <person name="O'Toole P.W."/>
        </authorList>
    </citation>
    <scope>NUCLEOTIDE SEQUENCE [LARGE SCALE GENOMIC DNA]</scope>
    <source>
        <strain evidence="3 5">DSM 23908</strain>
    </source>
</reference>
<name>I7LFW1_9LACO</name>
<dbReference type="PATRIC" id="fig|1423751.3.peg.1277"/>
<dbReference type="EMBL" id="AYZO01000036">
    <property type="protein sequence ID" value="KRN09991.1"/>
    <property type="molecule type" value="Genomic_DNA"/>
</dbReference>